<gene>
    <name evidence="5" type="primary">LOC120263882</name>
</gene>
<dbReference type="GeneID" id="120263882"/>
<dbReference type="Proteomes" id="UP001515500">
    <property type="component" value="Chromosome 1"/>
</dbReference>
<dbReference type="InterPro" id="IPR051636">
    <property type="entry name" value="Plant_LTP/defense-related"/>
</dbReference>
<dbReference type="RefSeq" id="XP_039127791.1">
    <property type="nucleotide sequence ID" value="XM_039271857.1"/>
</dbReference>
<keyword evidence="4" id="KW-1185">Reference proteome</keyword>
<dbReference type="Gene3D" id="1.10.110.10">
    <property type="entry name" value="Plant lipid-transfer and hydrophobic proteins"/>
    <property type="match status" value="1"/>
</dbReference>
<dbReference type="Pfam" id="PF14547">
    <property type="entry name" value="Hydrophob_seed"/>
    <property type="match status" value="1"/>
</dbReference>
<evidence type="ECO:0000256" key="2">
    <source>
        <dbReference type="SAM" id="SignalP"/>
    </source>
</evidence>
<dbReference type="AlphaFoldDB" id="A0AB40BKK5"/>
<proteinExistence type="predicted"/>
<feature type="signal peptide" evidence="2">
    <location>
        <begin position="1"/>
        <end position="27"/>
    </location>
</feature>
<dbReference type="SMART" id="SM00499">
    <property type="entry name" value="AAI"/>
    <property type="match status" value="1"/>
</dbReference>
<reference evidence="4" key="1">
    <citation type="submission" date="2025-05" db="UniProtKB">
        <authorList>
            <consortium name="RefSeq"/>
        </authorList>
    </citation>
    <scope>NUCLEOTIDE SEQUENCE [LARGE SCALE GENOMIC DNA]</scope>
</reference>
<evidence type="ECO:0000313" key="5">
    <source>
        <dbReference type="RefSeq" id="XP_039127791.1"/>
    </source>
</evidence>
<keyword evidence="1 2" id="KW-0732">Signal</keyword>
<dbReference type="PANTHER" id="PTHR31731">
    <property type="match status" value="1"/>
</dbReference>
<dbReference type="InterPro" id="IPR027923">
    <property type="entry name" value="Hydrophob_seed_dom"/>
</dbReference>
<dbReference type="InterPro" id="IPR016140">
    <property type="entry name" value="Bifunc_inhib/LTP/seed_store"/>
</dbReference>
<protein>
    <submittedName>
        <fullName evidence="5">14 kDa proline-rich protein DC2.15-like</fullName>
    </submittedName>
</protein>
<evidence type="ECO:0000259" key="3">
    <source>
        <dbReference type="SMART" id="SM00499"/>
    </source>
</evidence>
<dbReference type="InterPro" id="IPR036312">
    <property type="entry name" value="Bifun_inhib/LTP/seed_sf"/>
</dbReference>
<name>A0AB40BKK5_DIOCR</name>
<dbReference type="SUPFAM" id="SSF47699">
    <property type="entry name" value="Bifunctional inhibitor/lipid-transfer protein/seed storage 2S albumin"/>
    <property type="match status" value="1"/>
</dbReference>
<dbReference type="FunFam" id="1.10.110.10:FF:000003">
    <property type="entry name" value="pEARLI1-like lipid transfer protein 1"/>
    <property type="match status" value="1"/>
</dbReference>
<organism evidence="4 5">
    <name type="scientific">Dioscorea cayennensis subsp. rotundata</name>
    <name type="common">White Guinea yam</name>
    <name type="synonym">Dioscorea rotundata</name>
    <dbReference type="NCBI Taxonomy" id="55577"/>
    <lineage>
        <taxon>Eukaryota</taxon>
        <taxon>Viridiplantae</taxon>
        <taxon>Streptophyta</taxon>
        <taxon>Embryophyta</taxon>
        <taxon>Tracheophyta</taxon>
        <taxon>Spermatophyta</taxon>
        <taxon>Magnoliopsida</taxon>
        <taxon>Liliopsida</taxon>
        <taxon>Dioscoreales</taxon>
        <taxon>Dioscoreaceae</taxon>
        <taxon>Dioscorea</taxon>
    </lineage>
</organism>
<evidence type="ECO:0000256" key="1">
    <source>
        <dbReference type="ARBA" id="ARBA00022729"/>
    </source>
</evidence>
<feature type="domain" description="Bifunctional inhibitor/plant lipid transfer protein/seed storage helical" evidence="3">
    <location>
        <begin position="48"/>
        <end position="130"/>
    </location>
</feature>
<sequence>MAYKTNATASFALFLTIFFFFFTLSSSWPRPASPPPPPPPCDDDNKLCPIDTLKLGVCIDVLNGLLNVTIGKPPKEPCCPLLGGLLDVEAAVCLCTAIKADILGIHLNIPIDLSLLLNYCGKGVPKGFKCP</sequence>
<accession>A0AB40BKK5</accession>
<evidence type="ECO:0000313" key="4">
    <source>
        <dbReference type="Proteomes" id="UP001515500"/>
    </source>
</evidence>
<reference evidence="5" key="2">
    <citation type="submission" date="2025-08" db="UniProtKB">
        <authorList>
            <consortium name="RefSeq"/>
        </authorList>
    </citation>
    <scope>IDENTIFICATION</scope>
</reference>
<dbReference type="CDD" id="cd01958">
    <property type="entry name" value="HPS_like"/>
    <property type="match status" value="1"/>
</dbReference>
<feature type="chain" id="PRO_5044270136" evidence="2">
    <location>
        <begin position="28"/>
        <end position="131"/>
    </location>
</feature>